<feature type="domain" description="MAM" evidence="3">
    <location>
        <begin position="211"/>
        <end position="232"/>
    </location>
</feature>
<dbReference type="PROSITE" id="PS50060">
    <property type="entry name" value="MAM_2"/>
    <property type="match status" value="2"/>
</dbReference>
<sequence>MNCIVATLFALTLASWASASVAHSIAEFSSVWILLSTLIYSFPIVINQAYFTYSSSFASKILSDSANPWLLATQKARFTASGIMLKHFYHVTQTCLCNSNVPVPLGLSCLTFFYFLHLNGCVDVAWLLPVHKMVKEEWNFSQILKGEALETVVPIPLPLPDRMICWSPPCQAHPSVLLNFLENDKDHGLPVVPLALFSSFPPEALLIKPVAVCDFNDGETCGWMHEEAAWTHRWEVEQGYLCLKAKMPNLPSRKKTSSWLSESSSLLKPLAVCDFDDGETCGWMHEEVPWTYRWAIERGRLCLKAKVSSNSSSKKISSWLQGLAIAQSDDETDVKVRFSSPTVPASLGMKCVSLAYLVEFGREKTSKPLRVSGSLSLLQQHKGASASSSSPATPITLQTCKARLNIYLNGCWKFREHSQCFRFLSFAHADILVPFHVWTFEEGDMEDWSNDNNNGQLKWHVEPTRQSSSSICVSSKTAAKKSKKFFPPTSFSKKASSRLWSPIVSSSFGINCLTIEYAIERAGHDAGLSLSQQSSG</sequence>
<feature type="chain" id="PRO_5046224774" description="MAM domain-containing protein" evidence="2">
    <location>
        <begin position="23"/>
        <end position="536"/>
    </location>
</feature>
<name>A0ABR4QHF1_9CEST</name>
<evidence type="ECO:0000259" key="3">
    <source>
        <dbReference type="PROSITE" id="PS50060"/>
    </source>
</evidence>
<dbReference type="InterPro" id="IPR000998">
    <property type="entry name" value="MAM_dom"/>
</dbReference>
<evidence type="ECO:0000313" key="4">
    <source>
        <dbReference type="EMBL" id="KAL5109055.1"/>
    </source>
</evidence>
<keyword evidence="2" id="KW-0732">Signal</keyword>
<organism evidence="4 5">
    <name type="scientific">Taenia crassiceps</name>
    <dbReference type="NCBI Taxonomy" id="6207"/>
    <lineage>
        <taxon>Eukaryota</taxon>
        <taxon>Metazoa</taxon>
        <taxon>Spiralia</taxon>
        <taxon>Lophotrochozoa</taxon>
        <taxon>Platyhelminthes</taxon>
        <taxon>Cestoda</taxon>
        <taxon>Eucestoda</taxon>
        <taxon>Cyclophyllidea</taxon>
        <taxon>Taeniidae</taxon>
        <taxon>Taenia</taxon>
    </lineage>
</organism>
<dbReference type="Proteomes" id="UP001651158">
    <property type="component" value="Unassembled WGS sequence"/>
</dbReference>
<proteinExistence type="predicted"/>
<keyword evidence="5" id="KW-1185">Reference proteome</keyword>
<dbReference type="Pfam" id="PF00629">
    <property type="entry name" value="MAM"/>
    <property type="match status" value="1"/>
</dbReference>
<feature type="signal peptide" evidence="2">
    <location>
        <begin position="1"/>
        <end position="22"/>
    </location>
</feature>
<keyword evidence="1" id="KW-0472">Membrane</keyword>
<evidence type="ECO:0000256" key="1">
    <source>
        <dbReference type="SAM" id="Phobius"/>
    </source>
</evidence>
<keyword evidence="1" id="KW-0812">Transmembrane</keyword>
<feature type="domain" description="MAM" evidence="3">
    <location>
        <begin position="271"/>
        <end position="356"/>
    </location>
</feature>
<accession>A0ABR4QHF1</accession>
<keyword evidence="1" id="KW-1133">Transmembrane helix</keyword>
<protein>
    <recommendedName>
        <fullName evidence="3">MAM domain-containing protein</fullName>
    </recommendedName>
</protein>
<evidence type="ECO:0000313" key="5">
    <source>
        <dbReference type="Proteomes" id="UP001651158"/>
    </source>
</evidence>
<gene>
    <name evidence="4" type="ORF">TcWFU_006272</name>
</gene>
<reference evidence="4 5" key="1">
    <citation type="journal article" date="2022" name="Front. Cell. Infect. Microbiol.">
        <title>The Genomes of Two Strains of Taenia crassiceps the Animal Model for the Study of Human Cysticercosis.</title>
        <authorList>
            <person name="Bobes R.J."/>
            <person name="Estrada K."/>
            <person name="Rios-Valencia D.G."/>
            <person name="Calderon-Gallegos A."/>
            <person name="de la Torre P."/>
            <person name="Carrero J.C."/>
            <person name="Sanchez-Flores A."/>
            <person name="Laclette J.P."/>
        </authorList>
    </citation>
    <scope>NUCLEOTIDE SEQUENCE [LARGE SCALE GENOMIC DNA]</scope>
    <source>
        <strain evidence="4">WFUcys</strain>
    </source>
</reference>
<comment type="caution">
    <text evidence="4">The sequence shown here is derived from an EMBL/GenBank/DDBJ whole genome shotgun (WGS) entry which is preliminary data.</text>
</comment>
<dbReference type="EMBL" id="JAKROA010000003">
    <property type="protein sequence ID" value="KAL5109055.1"/>
    <property type="molecule type" value="Genomic_DNA"/>
</dbReference>
<feature type="transmembrane region" description="Helical" evidence="1">
    <location>
        <begin position="32"/>
        <end position="53"/>
    </location>
</feature>
<evidence type="ECO:0000256" key="2">
    <source>
        <dbReference type="SAM" id="SignalP"/>
    </source>
</evidence>